<dbReference type="GO" id="GO:0016887">
    <property type="term" value="F:ATP hydrolysis activity"/>
    <property type="evidence" value="ECO:0007669"/>
    <property type="project" value="InterPro"/>
</dbReference>
<name>A0A8J6Z0T9_9RHOB</name>
<dbReference type="InterPro" id="IPR013611">
    <property type="entry name" value="Transp-assoc_OB_typ2"/>
</dbReference>
<accession>A0A8J6Z0T9</accession>
<dbReference type="InterPro" id="IPR017871">
    <property type="entry name" value="ABC_transporter-like_CS"/>
</dbReference>
<dbReference type="RefSeq" id="WP_193184297.1">
    <property type="nucleotide sequence ID" value="NZ_JACVXA010000049.1"/>
</dbReference>
<evidence type="ECO:0000313" key="6">
    <source>
        <dbReference type="Proteomes" id="UP000609121"/>
    </source>
</evidence>
<dbReference type="FunFam" id="3.40.50.300:FF:000425">
    <property type="entry name" value="Probable ABC transporter, ATP-binding subunit"/>
    <property type="match status" value="1"/>
</dbReference>
<dbReference type="InterPro" id="IPR003593">
    <property type="entry name" value="AAA+_ATPase"/>
</dbReference>
<sequence>MSATARPVPDPSQGRRGYLLIDDVTIAYGKSVAVDSLTLEIAEGELLSLLGPSGCGKSTTLRMIAGFVPPVSGHVMLNGRDITRKPAHKRNIGVVFQSYALFPHLSALENVGYGLRMRNISRAERQERAKAALETVGLGAFAGRLPGNLSGGQQQRVALARALVIEPEVLLLDEPLSNLDANLRAEMRDEIRALQQRLGITTLFVTHDQQEALAMSDRIAVMKDGLVSELGTPQQLCDAPRSAFTAGFLGARTVIGGQVEAGIFRAKGTQCAGAPEGATQMVLRASRLRPAAEASGPLALSGTVSTVSYLGEAFEIDLAAASGPVRMVIPSDLAPPAPGQSIAVQALPGAVTFI</sequence>
<dbReference type="GO" id="GO:0022857">
    <property type="term" value="F:transmembrane transporter activity"/>
    <property type="evidence" value="ECO:0007669"/>
    <property type="project" value="InterPro"/>
</dbReference>
<dbReference type="AlphaFoldDB" id="A0A8J6Z0T9"/>
<dbReference type="EMBL" id="JACVXA010000049">
    <property type="protein sequence ID" value="MBE3639533.1"/>
    <property type="molecule type" value="Genomic_DNA"/>
</dbReference>
<dbReference type="SUPFAM" id="SSF52540">
    <property type="entry name" value="P-loop containing nucleoside triphosphate hydrolases"/>
    <property type="match status" value="1"/>
</dbReference>
<dbReference type="InterPro" id="IPR050093">
    <property type="entry name" value="ABC_SmlMolc_Importer"/>
</dbReference>
<dbReference type="Proteomes" id="UP000609121">
    <property type="component" value="Unassembled WGS sequence"/>
</dbReference>
<dbReference type="InterPro" id="IPR003439">
    <property type="entry name" value="ABC_transporter-like_ATP-bd"/>
</dbReference>
<proteinExistence type="predicted"/>
<feature type="domain" description="ABC transporter" evidence="4">
    <location>
        <begin position="19"/>
        <end position="249"/>
    </location>
</feature>
<organism evidence="5 6">
    <name type="scientific">Mangrovicoccus algicola</name>
    <dbReference type="NCBI Taxonomy" id="2771008"/>
    <lineage>
        <taxon>Bacteria</taxon>
        <taxon>Pseudomonadati</taxon>
        <taxon>Pseudomonadota</taxon>
        <taxon>Alphaproteobacteria</taxon>
        <taxon>Rhodobacterales</taxon>
        <taxon>Paracoccaceae</taxon>
        <taxon>Mangrovicoccus</taxon>
    </lineage>
</organism>
<protein>
    <submittedName>
        <fullName evidence="5">ABC transporter ATP-binding protein</fullName>
    </submittedName>
</protein>
<reference evidence="5" key="1">
    <citation type="submission" date="2020-09" db="EMBL/GenBank/DDBJ databases">
        <title>A novel bacterium of genus Mangrovicoccus, isolated from South China Sea.</title>
        <authorList>
            <person name="Huang H."/>
            <person name="Mo K."/>
            <person name="Hu Y."/>
        </authorList>
    </citation>
    <scope>NUCLEOTIDE SEQUENCE</scope>
    <source>
        <strain evidence="5">HB182678</strain>
    </source>
</reference>
<dbReference type="PROSITE" id="PS00211">
    <property type="entry name" value="ABC_TRANSPORTER_1"/>
    <property type="match status" value="1"/>
</dbReference>
<keyword evidence="2" id="KW-0547">Nucleotide-binding</keyword>
<evidence type="ECO:0000259" key="4">
    <source>
        <dbReference type="PROSITE" id="PS50893"/>
    </source>
</evidence>
<evidence type="ECO:0000313" key="5">
    <source>
        <dbReference type="EMBL" id="MBE3639533.1"/>
    </source>
</evidence>
<comment type="caution">
    <text evidence="5">The sequence shown here is derived from an EMBL/GenBank/DDBJ whole genome shotgun (WGS) entry which is preliminary data.</text>
</comment>
<evidence type="ECO:0000256" key="1">
    <source>
        <dbReference type="ARBA" id="ARBA00022448"/>
    </source>
</evidence>
<dbReference type="GO" id="GO:0043190">
    <property type="term" value="C:ATP-binding cassette (ABC) transporter complex"/>
    <property type="evidence" value="ECO:0007669"/>
    <property type="project" value="InterPro"/>
</dbReference>
<evidence type="ECO:0000256" key="2">
    <source>
        <dbReference type="ARBA" id="ARBA00022741"/>
    </source>
</evidence>
<gene>
    <name evidence="5" type="ORF">ICN82_15125</name>
</gene>
<keyword evidence="3 5" id="KW-0067">ATP-binding</keyword>
<dbReference type="GO" id="GO:0015697">
    <property type="term" value="P:quaternary ammonium group transport"/>
    <property type="evidence" value="ECO:0007669"/>
    <property type="project" value="UniProtKB-ARBA"/>
</dbReference>
<dbReference type="InterPro" id="IPR027417">
    <property type="entry name" value="P-loop_NTPase"/>
</dbReference>
<dbReference type="Gene3D" id="3.40.50.300">
    <property type="entry name" value="P-loop containing nucleotide triphosphate hydrolases"/>
    <property type="match status" value="1"/>
</dbReference>
<keyword evidence="6" id="KW-1185">Reference proteome</keyword>
<dbReference type="Pfam" id="PF08402">
    <property type="entry name" value="TOBE_2"/>
    <property type="match status" value="1"/>
</dbReference>
<dbReference type="Pfam" id="PF00005">
    <property type="entry name" value="ABC_tran"/>
    <property type="match status" value="1"/>
</dbReference>
<evidence type="ECO:0000256" key="3">
    <source>
        <dbReference type="ARBA" id="ARBA00022840"/>
    </source>
</evidence>
<dbReference type="PANTHER" id="PTHR42781:SF4">
    <property type="entry name" value="SPERMIDINE_PUTRESCINE IMPORT ATP-BINDING PROTEIN POTA"/>
    <property type="match status" value="1"/>
</dbReference>
<dbReference type="PROSITE" id="PS50893">
    <property type="entry name" value="ABC_TRANSPORTER_2"/>
    <property type="match status" value="1"/>
</dbReference>
<dbReference type="PANTHER" id="PTHR42781">
    <property type="entry name" value="SPERMIDINE/PUTRESCINE IMPORT ATP-BINDING PROTEIN POTA"/>
    <property type="match status" value="1"/>
</dbReference>
<keyword evidence="1" id="KW-0813">Transport</keyword>
<dbReference type="SMART" id="SM00382">
    <property type="entry name" value="AAA"/>
    <property type="match status" value="1"/>
</dbReference>
<dbReference type="GO" id="GO:0005524">
    <property type="term" value="F:ATP binding"/>
    <property type="evidence" value="ECO:0007669"/>
    <property type="project" value="UniProtKB-KW"/>
</dbReference>